<evidence type="ECO:0000256" key="9">
    <source>
        <dbReference type="ARBA" id="ARBA00022837"/>
    </source>
</evidence>
<keyword evidence="10" id="KW-0851">Voltage-gated channel</keyword>
<dbReference type="InterPro" id="IPR027359">
    <property type="entry name" value="Volt_channel_dom_sf"/>
</dbReference>
<feature type="transmembrane region" description="Helical" evidence="16">
    <location>
        <begin position="217"/>
        <end position="240"/>
    </location>
</feature>
<evidence type="ECO:0000256" key="3">
    <source>
        <dbReference type="ARBA" id="ARBA00011738"/>
    </source>
</evidence>
<keyword evidence="14" id="KW-0407">Ion channel</keyword>
<dbReference type="InterPro" id="IPR005821">
    <property type="entry name" value="Ion_trans_dom"/>
</dbReference>
<organism evidence="18">
    <name type="scientific">Musa acuminata subsp. malaccensis</name>
    <name type="common">Wild banana</name>
    <name type="synonym">Musa malaccensis</name>
    <dbReference type="NCBI Taxonomy" id="214687"/>
    <lineage>
        <taxon>Eukaryota</taxon>
        <taxon>Viridiplantae</taxon>
        <taxon>Streptophyta</taxon>
        <taxon>Embryophyta</taxon>
        <taxon>Tracheophyta</taxon>
        <taxon>Spermatophyta</taxon>
        <taxon>Magnoliopsida</taxon>
        <taxon>Liliopsida</taxon>
        <taxon>Zingiberales</taxon>
        <taxon>Musaceae</taxon>
        <taxon>Musa</taxon>
    </lineage>
</organism>
<evidence type="ECO:0000256" key="13">
    <source>
        <dbReference type="ARBA" id="ARBA00023136"/>
    </source>
</evidence>
<evidence type="ECO:0000256" key="11">
    <source>
        <dbReference type="ARBA" id="ARBA00022989"/>
    </source>
</evidence>
<keyword evidence="12" id="KW-0406">Ion transport</keyword>
<reference evidence="18" key="1">
    <citation type="submission" date="2021-03" db="EMBL/GenBank/DDBJ databases">
        <authorList>
            <consortium name="Genoscope - CEA"/>
            <person name="William W."/>
        </authorList>
    </citation>
    <scope>NUCLEOTIDE SEQUENCE</scope>
    <source>
        <strain evidence="18">Doubled-haploid Pahang</strain>
    </source>
</reference>
<keyword evidence="5" id="KW-0109">Calcium transport</keyword>
<comment type="similarity">
    <text evidence="2">Belongs to the calcium channel alpha-1 subunit (TC 1.A.1.11) family. Two pore calcium channel subfamily.</text>
</comment>
<evidence type="ECO:0000256" key="15">
    <source>
        <dbReference type="SAM" id="MobiDB-lite"/>
    </source>
</evidence>
<feature type="transmembrane region" description="Helical" evidence="16">
    <location>
        <begin position="274"/>
        <end position="296"/>
    </location>
</feature>
<dbReference type="AlphaFoldDB" id="A0A8D7F405"/>
<gene>
    <name evidence="18" type="ORF">GSMUA_120400.1</name>
</gene>
<keyword evidence="11 16" id="KW-1133">Transmembrane helix</keyword>
<keyword evidence="9" id="KW-0106">Calcium</keyword>
<protein>
    <submittedName>
        <fullName evidence="18">(wild Malaysian banana) hypothetical protein</fullName>
    </submittedName>
</protein>
<comment type="subcellular location">
    <subcellularLocation>
        <location evidence="1">Membrane</location>
        <topology evidence="1">Multi-pass membrane protein</topology>
    </subcellularLocation>
</comment>
<evidence type="ECO:0000256" key="6">
    <source>
        <dbReference type="ARBA" id="ARBA00022673"/>
    </source>
</evidence>
<dbReference type="SUPFAM" id="SSF47473">
    <property type="entry name" value="EF-hand"/>
    <property type="match status" value="1"/>
</dbReference>
<evidence type="ECO:0000256" key="7">
    <source>
        <dbReference type="ARBA" id="ARBA00022692"/>
    </source>
</evidence>
<feature type="transmembrane region" description="Helical" evidence="16">
    <location>
        <begin position="705"/>
        <end position="728"/>
    </location>
</feature>
<proteinExistence type="inferred from homology"/>
<evidence type="ECO:0000256" key="4">
    <source>
        <dbReference type="ARBA" id="ARBA00022448"/>
    </source>
</evidence>
<feature type="transmembrane region" description="Helical" evidence="16">
    <location>
        <begin position="664"/>
        <end position="684"/>
    </location>
</feature>
<evidence type="ECO:0000256" key="14">
    <source>
        <dbReference type="ARBA" id="ARBA00023303"/>
    </source>
</evidence>
<evidence type="ECO:0000313" key="18">
    <source>
        <dbReference type="EMBL" id="CAG1842245.1"/>
    </source>
</evidence>
<feature type="transmembrane region" description="Helical" evidence="16">
    <location>
        <begin position="525"/>
        <end position="548"/>
    </location>
</feature>
<evidence type="ECO:0000256" key="2">
    <source>
        <dbReference type="ARBA" id="ARBA00009286"/>
    </source>
</evidence>
<dbReference type="PANTHER" id="PTHR46988:SF2">
    <property type="entry name" value="TWO PORE CALCIUM CHANNEL PROTEIN 1"/>
    <property type="match status" value="1"/>
</dbReference>
<feature type="non-terminal residue" evidence="18">
    <location>
        <position position="771"/>
    </location>
</feature>
<accession>A0A8D7F405</accession>
<dbReference type="PROSITE" id="PS50222">
    <property type="entry name" value="EF_HAND_2"/>
    <property type="match status" value="1"/>
</dbReference>
<keyword evidence="8" id="KW-0677">Repeat</keyword>
<feature type="domain" description="EF-hand" evidence="17">
    <location>
        <begin position="419"/>
        <end position="454"/>
    </location>
</feature>
<sequence length="771" mass="88711">WNFVGRRQGAISISIHLFRGRCFLELGPDGSPLAVVLLVREREKREMQTPLIAGEGSSSSGAGGWRGAAYQRRKSVPRRSDAITYGNNYQKAAALVDLAEDGIGLPEEILNDTRFEKAAKFYFVYIRLDFLWSLNLLALIILNFLEKPLWCAKYGHYSCEDRENFFLGQLPYLTSGQSLTYEGITLCILALHTLLPLAYEGFHLYWKNHLNKLKVTLLLVLVCDMFIYALSVSHMFVPLLPLRVAPYIRVVFVILTIRDLCGCMLTLAGMAGTYLNILALSAFFLLFASWLAYVTFEDTEQGRTMFSSYGTTLYQMFVLFTTSNNPDVWVPAYKNSRWSCLFFVLYVLLGVYFLTNLILAVVYDSFKKQLAKQVLQMDTMRKSILEKAFSLINVNGFVNKPQCSRLFEELNKYRSLPKISEEDFELIFSELDDSGDFKINLEEFTDLCNAIALRFQKEASPSWFENYPTFYRSPPCEKFKAFVQSPMFGYIVAFVLVVNLVAVIIETTLDIQNSSAQIFWQGIEFVFGWIYVLEMALKIFSFGFDAYWMDGQNRFDFVITWIIVVGETMTFAFPSVLPFLSNGEWIRYLLIARMLRLIRLLLHVQRYKAFVATFLTLIPSLMPYLGTIFCVQCLYCSLGVQLFGGIVNAGNPKLEMTDLSDNDYLLFNFNDYPNGMVTLFNLLVMGNWQVWMQSYKDLTGTSWSLVYFVSFYLITVLLLLNLVVAFVLEAFFAEMELESASEPQEEKEDPAKKERRRRTRSRTVDILLHHM</sequence>
<feature type="transmembrane region" description="Helical" evidence="16">
    <location>
        <begin position="341"/>
        <end position="363"/>
    </location>
</feature>
<keyword evidence="7 16" id="KW-0812">Transmembrane</keyword>
<dbReference type="FunFam" id="1.20.120.350:FF:000055">
    <property type="entry name" value="Two pore calcium channel protein 1"/>
    <property type="match status" value="1"/>
</dbReference>
<evidence type="ECO:0000256" key="1">
    <source>
        <dbReference type="ARBA" id="ARBA00004141"/>
    </source>
</evidence>
<keyword evidence="13 16" id="KW-0472">Membrane</keyword>
<dbReference type="Gene3D" id="1.20.120.350">
    <property type="entry name" value="Voltage-gated potassium channels. Chain C"/>
    <property type="match status" value="1"/>
</dbReference>
<dbReference type="GO" id="GO:0005509">
    <property type="term" value="F:calcium ion binding"/>
    <property type="evidence" value="ECO:0007669"/>
    <property type="project" value="InterPro"/>
</dbReference>
<dbReference type="Gene3D" id="1.10.238.10">
    <property type="entry name" value="EF-hand"/>
    <property type="match status" value="1"/>
</dbReference>
<name>A0A8D7F405_MUSAM</name>
<feature type="region of interest" description="Disordered" evidence="15">
    <location>
        <begin position="742"/>
        <end position="762"/>
    </location>
</feature>
<dbReference type="GO" id="GO:0005245">
    <property type="term" value="F:voltage-gated calcium channel activity"/>
    <property type="evidence" value="ECO:0007669"/>
    <property type="project" value="InterPro"/>
</dbReference>
<dbReference type="InterPro" id="IPR002048">
    <property type="entry name" value="EF_hand_dom"/>
</dbReference>
<dbReference type="InterPro" id="IPR044581">
    <property type="entry name" value="TPC1_plant"/>
</dbReference>
<comment type="subunit">
    <text evidence="3">Homodimer.</text>
</comment>
<evidence type="ECO:0000256" key="10">
    <source>
        <dbReference type="ARBA" id="ARBA00022882"/>
    </source>
</evidence>
<dbReference type="GO" id="GO:0034702">
    <property type="term" value="C:monoatomic ion channel complex"/>
    <property type="evidence" value="ECO:0007669"/>
    <property type="project" value="UniProtKB-KW"/>
</dbReference>
<evidence type="ECO:0000256" key="5">
    <source>
        <dbReference type="ARBA" id="ARBA00022568"/>
    </source>
</evidence>
<dbReference type="FunFam" id="1.10.287.70:FF:000129">
    <property type="entry name" value="Two pore calcium channel protein 1"/>
    <property type="match status" value="1"/>
</dbReference>
<feature type="transmembrane region" description="Helical" evidence="16">
    <location>
        <begin position="246"/>
        <end position="267"/>
    </location>
</feature>
<dbReference type="FunFam" id="1.10.287.70:FF:000094">
    <property type="entry name" value="Two pore calcium channel protein 1"/>
    <property type="match status" value="1"/>
</dbReference>
<dbReference type="Pfam" id="PF00520">
    <property type="entry name" value="Ion_trans"/>
    <property type="match status" value="2"/>
</dbReference>
<keyword evidence="4" id="KW-0813">Transport</keyword>
<dbReference type="SUPFAM" id="SSF81324">
    <property type="entry name" value="Voltage-gated potassium channels"/>
    <property type="match status" value="2"/>
</dbReference>
<feature type="transmembrane region" description="Helical" evidence="16">
    <location>
        <begin position="487"/>
        <end position="505"/>
    </location>
</feature>
<dbReference type="Gene3D" id="1.10.287.70">
    <property type="match status" value="2"/>
</dbReference>
<evidence type="ECO:0000256" key="16">
    <source>
        <dbReference type="SAM" id="Phobius"/>
    </source>
</evidence>
<evidence type="ECO:0000256" key="12">
    <source>
        <dbReference type="ARBA" id="ARBA00023065"/>
    </source>
</evidence>
<keyword evidence="6" id="KW-0107">Calcium channel</keyword>
<evidence type="ECO:0000259" key="17">
    <source>
        <dbReference type="PROSITE" id="PS50222"/>
    </source>
</evidence>
<dbReference type="GO" id="GO:0019722">
    <property type="term" value="P:calcium-mediated signaling"/>
    <property type="evidence" value="ECO:0007669"/>
    <property type="project" value="UniProtKB-ARBA"/>
</dbReference>
<evidence type="ECO:0000256" key="8">
    <source>
        <dbReference type="ARBA" id="ARBA00022737"/>
    </source>
</evidence>
<feature type="transmembrane region" description="Helical" evidence="16">
    <location>
        <begin position="183"/>
        <end position="205"/>
    </location>
</feature>
<feature type="transmembrane region" description="Helical" evidence="16">
    <location>
        <begin position="124"/>
        <end position="145"/>
    </location>
</feature>
<dbReference type="InterPro" id="IPR011992">
    <property type="entry name" value="EF-hand-dom_pair"/>
</dbReference>
<feature type="transmembrane region" description="Helical" evidence="16">
    <location>
        <begin position="555"/>
        <end position="573"/>
    </location>
</feature>
<dbReference type="PANTHER" id="PTHR46988">
    <property type="entry name" value="TWO PORE CALCIUM CHANNEL PROTEIN 1"/>
    <property type="match status" value="1"/>
</dbReference>
<dbReference type="EMBL" id="HG996469">
    <property type="protein sequence ID" value="CAG1842245.1"/>
    <property type="molecule type" value="Genomic_DNA"/>
</dbReference>
<feature type="non-terminal residue" evidence="18">
    <location>
        <position position="1"/>
    </location>
</feature>